<evidence type="ECO:0000313" key="1">
    <source>
        <dbReference type="EMBL" id="GBF79938.1"/>
    </source>
</evidence>
<dbReference type="Proteomes" id="UP000287247">
    <property type="component" value="Unassembled WGS sequence"/>
</dbReference>
<dbReference type="AlphaFoldDB" id="A0A401IF81"/>
<dbReference type="EMBL" id="BDQK01000005">
    <property type="protein sequence ID" value="GBF79938.1"/>
    <property type="molecule type" value="Genomic_DNA"/>
</dbReference>
<comment type="caution">
    <text evidence="1">The sequence shown here is derived from an EMBL/GenBank/DDBJ whole genome shotgun (WGS) entry which is preliminary data.</text>
</comment>
<dbReference type="NCBIfam" id="TIGR04533">
    <property type="entry name" value="cyanosortB_assc"/>
    <property type="match status" value="1"/>
</dbReference>
<organism evidence="1 2">
    <name type="scientific">Aphanothece sacrum FPU1</name>
    <dbReference type="NCBI Taxonomy" id="1920663"/>
    <lineage>
        <taxon>Bacteria</taxon>
        <taxon>Bacillati</taxon>
        <taxon>Cyanobacteriota</taxon>
        <taxon>Cyanophyceae</taxon>
        <taxon>Oscillatoriophycideae</taxon>
        <taxon>Chroococcales</taxon>
        <taxon>Aphanothecaceae</taxon>
        <taxon>Aphanothece</taxon>
    </lineage>
</organism>
<sequence length="223" mass="25607">MTKGILPSQIIILCLLTLAITIAAVPGYLSGKWTWKDQPQVTQIKEIASIRKTSLPLEGWKTLTQKEIVIGGNQWSMQIIEKPEQDPVTLLLMPQDYYKNHPQVEWVDIQGLEKWKTDSHTTLKFKTGEKENNEVTAHFFKGWNNQTFAVVQWYAWPNGGNFAPAQWFWVDQKAQLKRQRVPWVGVSVKIPIEPLSELKDVEPLAKSLAQTIQATLDKNIFQR</sequence>
<protein>
    <submittedName>
        <fullName evidence="1">Mating type protein</fullName>
    </submittedName>
</protein>
<evidence type="ECO:0000313" key="2">
    <source>
        <dbReference type="Proteomes" id="UP000287247"/>
    </source>
</evidence>
<accession>A0A401IF81</accession>
<keyword evidence="2" id="KW-1185">Reference proteome</keyword>
<dbReference type="InterPro" id="IPR030917">
    <property type="entry name" value="Cyanoexo_CrtB_assoc"/>
</dbReference>
<reference evidence="2" key="1">
    <citation type="submission" date="2017-05" db="EMBL/GenBank/DDBJ databases">
        <title>Physiological properties and genetic analysis related to exopolysaccharide production of fresh-water unicellular cyanobacterium Aphanothece sacrum, Suizenji Nori, that has been cultured as a food source in Japan.</title>
        <authorList>
            <person name="Kanesaki Y."/>
            <person name="Yoshikawa S."/>
            <person name="Ohki K."/>
        </authorList>
    </citation>
    <scope>NUCLEOTIDE SEQUENCE [LARGE SCALE GENOMIC DNA]</scope>
    <source>
        <strain evidence="2">FPU1</strain>
    </source>
</reference>
<gene>
    <name evidence="1" type="ORF">AsFPU1_1338</name>
</gene>
<name>A0A401IF81_APHSA</name>
<proteinExistence type="predicted"/>